<name>A0A6I4VT54_9BACL</name>
<evidence type="ECO:0000313" key="1">
    <source>
        <dbReference type="EMBL" id="MXQ53086.1"/>
    </source>
</evidence>
<reference evidence="1 2" key="1">
    <citation type="submission" date="2019-12" db="EMBL/GenBank/DDBJ databases">
        <title>Whole-genome analyses of novel actinobacteria.</title>
        <authorList>
            <person name="Sahin N."/>
            <person name="Saygin H."/>
        </authorList>
    </citation>
    <scope>NUCLEOTIDE SEQUENCE [LARGE SCALE GENOMIC DNA]</scope>
    <source>
        <strain evidence="1 2">KC615</strain>
    </source>
</reference>
<dbReference type="AlphaFoldDB" id="A0A6I4VT54"/>
<protein>
    <submittedName>
        <fullName evidence="1">Uncharacterized protein</fullName>
    </submittedName>
</protein>
<comment type="caution">
    <text evidence="1">The sequence shown here is derived from an EMBL/GenBank/DDBJ whole genome shotgun (WGS) entry which is preliminary data.</text>
</comment>
<sequence>MIRLSDVVAIVDAVGAVKSSSSIPFPTSSVEEVKSFIITTKHIYTSPISSNTLLKRSQSGLKVVSML</sequence>
<accession>A0A6I4VT54</accession>
<evidence type="ECO:0000313" key="2">
    <source>
        <dbReference type="Proteomes" id="UP000430692"/>
    </source>
</evidence>
<dbReference type="EMBL" id="WUUL01000002">
    <property type="protein sequence ID" value="MXQ53086.1"/>
    <property type="molecule type" value="Genomic_DNA"/>
</dbReference>
<organism evidence="1 2">
    <name type="scientific">Shimazuella alba</name>
    <dbReference type="NCBI Taxonomy" id="2690964"/>
    <lineage>
        <taxon>Bacteria</taxon>
        <taxon>Bacillati</taxon>
        <taxon>Bacillota</taxon>
        <taxon>Bacilli</taxon>
        <taxon>Bacillales</taxon>
        <taxon>Thermoactinomycetaceae</taxon>
        <taxon>Shimazuella</taxon>
    </lineage>
</organism>
<gene>
    <name evidence="1" type="ORF">GSM42_04925</name>
</gene>
<keyword evidence="2" id="KW-1185">Reference proteome</keyword>
<dbReference type="Proteomes" id="UP000430692">
    <property type="component" value="Unassembled WGS sequence"/>
</dbReference>
<proteinExistence type="predicted"/>